<feature type="domain" description="Fumarylacetoacetase-like C-terminal" evidence="3">
    <location>
        <begin position="78"/>
        <end position="282"/>
    </location>
</feature>
<keyword evidence="2" id="KW-0479">Metal-binding</keyword>
<dbReference type="Pfam" id="PF01557">
    <property type="entry name" value="FAA_hydrolase"/>
    <property type="match status" value="1"/>
</dbReference>
<organism evidence="4 5">
    <name type="scientific">Brevibacterium casei</name>
    <dbReference type="NCBI Taxonomy" id="33889"/>
    <lineage>
        <taxon>Bacteria</taxon>
        <taxon>Bacillati</taxon>
        <taxon>Actinomycetota</taxon>
        <taxon>Actinomycetes</taxon>
        <taxon>Micrococcales</taxon>
        <taxon>Brevibacteriaceae</taxon>
        <taxon>Brevibacterium</taxon>
    </lineage>
</organism>
<dbReference type="PANTHER" id="PTHR42796">
    <property type="entry name" value="FUMARYLACETOACETATE HYDROLASE DOMAIN-CONTAINING PROTEIN 2A-RELATED"/>
    <property type="match status" value="1"/>
</dbReference>
<dbReference type="AlphaFoldDB" id="A0A7T4DJK0"/>
<reference evidence="4 5" key="1">
    <citation type="submission" date="2020-12" db="EMBL/GenBank/DDBJ databases">
        <title>FDA dAtabase for Regulatory Grade micrObial Sequences (FDA-ARGOS): Supporting development and validation of Infectious Disease Dx tests.</title>
        <authorList>
            <person name="Sproer C."/>
            <person name="Gronow S."/>
            <person name="Severitt S."/>
            <person name="Schroder I."/>
            <person name="Tallon L."/>
            <person name="Sadzewicz L."/>
            <person name="Zhao X."/>
            <person name="Boylan J."/>
            <person name="Ott S."/>
            <person name="Bowen H."/>
            <person name="Vavikolanu K."/>
            <person name="Mehta A."/>
            <person name="Aluvathingal J."/>
            <person name="Nadendla S."/>
            <person name="Lowell S."/>
            <person name="Myers T."/>
            <person name="Yan Y."/>
            <person name="Sichtig H."/>
        </authorList>
    </citation>
    <scope>NUCLEOTIDE SEQUENCE [LARGE SCALE GENOMIC DNA]</scope>
    <source>
        <strain evidence="4 5">FDAARGOS_990</strain>
    </source>
</reference>
<dbReference type="GO" id="GO:0016787">
    <property type="term" value="F:hydrolase activity"/>
    <property type="evidence" value="ECO:0007669"/>
    <property type="project" value="UniProtKB-KW"/>
</dbReference>
<comment type="similarity">
    <text evidence="1">Belongs to the FAH family.</text>
</comment>
<dbReference type="Proteomes" id="UP000595374">
    <property type="component" value="Chromosome"/>
</dbReference>
<dbReference type="InterPro" id="IPR051121">
    <property type="entry name" value="FAH"/>
</dbReference>
<dbReference type="RefSeq" id="WP_198499956.1">
    <property type="nucleotide sequence ID" value="NZ_CP065989.1"/>
</dbReference>
<dbReference type="GO" id="GO:0016853">
    <property type="term" value="F:isomerase activity"/>
    <property type="evidence" value="ECO:0007669"/>
    <property type="project" value="UniProtKB-ARBA"/>
</dbReference>
<dbReference type="InterPro" id="IPR011234">
    <property type="entry name" value="Fumarylacetoacetase-like_C"/>
</dbReference>
<dbReference type="PANTHER" id="PTHR42796:SF4">
    <property type="entry name" value="FUMARYLACETOACETATE HYDROLASE DOMAIN-CONTAINING PROTEIN 2A"/>
    <property type="match status" value="1"/>
</dbReference>
<dbReference type="GO" id="GO:0046872">
    <property type="term" value="F:metal ion binding"/>
    <property type="evidence" value="ECO:0007669"/>
    <property type="project" value="UniProtKB-KW"/>
</dbReference>
<evidence type="ECO:0000313" key="4">
    <source>
        <dbReference type="EMBL" id="QQB14918.1"/>
    </source>
</evidence>
<proteinExistence type="inferred from homology"/>
<keyword evidence="4" id="KW-0378">Hydrolase</keyword>
<dbReference type="EMBL" id="CP065989">
    <property type="protein sequence ID" value="QQB14918.1"/>
    <property type="molecule type" value="Genomic_DNA"/>
</dbReference>
<dbReference type="Gene3D" id="3.90.850.10">
    <property type="entry name" value="Fumarylacetoacetase-like, C-terminal domain"/>
    <property type="match status" value="1"/>
</dbReference>
<evidence type="ECO:0000256" key="1">
    <source>
        <dbReference type="ARBA" id="ARBA00010211"/>
    </source>
</evidence>
<dbReference type="FunFam" id="3.90.850.10:FF:000002">
    <property type="entry name" value="2-hydroxyhepta-2,4-diene-1,7-dioate isomerase"/>
    <property type="match status" value="1"/>
</dbReference>
<protein>
    <submittedName>
        <fullName evidence="4">Fumarylacetoacetate hydrolase family protein</fullName>
    </submittedName>
</protein>
<dbReference type="SUPFAM" id="SSF56529">
    <property type="entry name" value="FAH"/>
    <property type="match status" value="1"/>
</dbReference>
<dbReference type="InterPro" id="IPR036663">
    <property type="entry name" value="Fumarylacetoacetase_C_sf"/>
</dbReference>
<evidence type="ECO:0000256" key="2">
    <source>
        <dbReference type="ARBA" id="ARBA00022723"/>
    </source>
</evidence>
<gene>
    <name evidence="4" type="ORF">I6H47_02785</name>
</gene>
<dbReference type="GO" id="GO:0019752">
    <property type="term" value="P:carboxylic acid metabolic process"/>
    <property type="evidence" value="ECO:0007669"/>
    <property type="project" value="UniProtKB-ARBA"/>
</dbReference>
<evidence type="ECO:0000259" key="3">
    <source>
        <dbReference type="Pfam" id="PF01557"/>
    </source>
</evidence>
<name>A0A7T4DJK0_9MICO</name>
<evidence type="ECO:0000313" key="5">
    <source>
        <dbReference type="Proteomes" id="UP000595374"/>
    </source>
</evidence>
<accession>A0A7T4DJK0</accession>
<sequence length="305" mass="32027">MRLATIATGSTARGTDPASAAAVLSGDDYLVIDGFTDVGDLLATENWEATVAEALANPAATVPEAEAEVLQLITRPGKIICVGLNYRSHILEMGRDLPAYPTLFAKFAETLTGPYADVPFAPEDPELDWEGELVVVIGKQVRRVDETAAAAAIAGYTIANDISMRGWQFRTKEWLQGKMWEDSTPLGPVLTTADDFDPAEAVLTTTVNGEVMQEHAIGDLVFSPAHLVSYISTMITLEPGDIILTGTPGGVGRARDPQVYLSVGDEVAVSIDGIGQIANRIVDADAPGVAGESRLATAGSTADAG</sequence>